<dbReference type="SUPFAM" id="SSF52047">
    <property type="entry name" value="RNI-like"/>
    <property type="match status" value="1"/>
</dbReference>
<dbReference type="AlphaFoldDB" id="A0A2P6Q7T4"/>
<proteinExistence type="predicted"/>
<keyword evidence="11" id="KW-1185">Reference proteome</keyword>
<dbReference type="EMBL" id="PDCK01000043">
    <property type="protein sequence ID" value="PRQ30232.1"/>
    <property type="molecule type" value="Genomic_DNA"/>
</dbReference>
<keyword evidence="4" id="KW-0732">Signal</keyword>
<name>A0A2P6Q7T4_ROSCH</name>
<evidence type="ECO:0000256" key="6">
    <source>
        <dbReference type="ARBA" id="ARBA00022989"/>
    </source>
</evidence>
<dbReference type="OMA" id="TIGITNC"/>
<dbReference type="PANTHER" id="PTHR48063:SF90">
    <property type="entry name" value="OS11G0565920 PROTEIN"/>
    <property type="match status" value="1"/>
</dbReference>
<sequence length="287" mass="31872">MNWSVPESLGQLSQLVQLDLSENSGAGSLLESHFIYLTRVESFAVSTNQPMSIIFNTTWVASFILNTIDIRKCSIDLSFLVWLQSQTELSIATLSSTNISGPISEEWFLKFPQIEYLDLSYNHIPGKLPLLLKCPNLKHIDLSHNQFEGPFTFFPPNVSMLNLEGNLVSGPIPSSLDQLMPNLRELYLFENKLNGTVPASLCNMTNLAILTLRRNQLSGEFPQAWSLWSNILVVHVGYNNLSGDIPSSMGVPSSLAILKLNNNFRGKLPSLIFENCPGLKSIDLGSN</sequence>
<evidence type="ECO:0000256" key="9">
    <source>
        <dbReference type="ARBA" id="ARBA00023180"/>
    </source>
</evidence>
<keyword evidence="7" id="KW-0472">Membrane</keyword>
<gene>
    <name evidence="10" type="ORF">RchiOBHm_Chr5g0022371</name>
</gene>
<reference evidence="10 11" key="1">
    <citation type="journal article" date="2018" name="Nat. Genet.">
        <title>The Rosa genome provides new insights in the design of modern roses.</title>
        <authorList>
            <person name="Bendahmane M."/>
        </authorList>
    </citation>
    <scope>NUCLEOTIDE SEQUENCE [LARGE SCALE GENOMIC DNA]</scope>
    <source>
        <strain evidence="11">cv. Old Blush</strain>
    </source>
</reference>
<dbReference type="Pfam" id="PF00560">
    <property type="entry name" value="LRR_1"/>
    <property type="match status" value="1"/>
</dbReference>
<dbReference type="PANTHER" id="PTHR48063">
    <property type="entry name" value="LRR RECEPTOR-LIKE KINASE"/>
    <property type="match status" value="1"/>
</dbReference>
<evidence type="ECO:0000256" key="7">
    <source>
        <dbReference type="ARBA" id="ARBA00023136"/>
    </source>
</evidence>
<keyword evidence="9" id="KW-0325">Glycoprotein</keyword>
<dbReference type="Gene3D" id="3.80.10.10">
    <property type="entry name" value="Ribonuclease Inhibitor"/>
    <property type="match status" value="1"/>
</dbReference>
<keyword evidence="2" id="KW-0433">Leucine-rich repeat</keyword>
<protein>
    <submittedName>
        <fullName evidence="10">Putative leucine-rich repeat domain, L domain-containing protein</fullName>
    </submittedName>
</protein>
<dbReference type="STRING" id="74649.A0A2P6Q7T4"/>
<dbReference type="InterPro" id="IPR001611">
    <property type="entry name" value="Leu-rich_rpt"/>
</dbReference>
<keyword evidence="3" id="KW-0812">Transmembrane</keyword>
<comment type="caution">
    <text evidence="10">The sequence shown here is derived from an EMBL/GenBank/DDBJ whole genome shotgun (WGS) entry which is preliminary data.</text>
</comment>
<evidence type="ECO:0000256" key="2">
    <source>
        <dbReference type="ARBA" id="ARBA00022614"/>
    </source>
</evidence>
<evidence type="ECO:0000313" key="11">
    <source>
        <dbReference type="Proteomes" id="UP000238479"/>
    </source>
</evidence>
<evidence type="ECO:0000256" key="8">
    <source>
        <dbReference type="ARBA" id="ARBA00023170"/>
    </source>
</evidence>
<dbReference type="Pfam" id="PF12799">
    <property type="entry name" value="LRR_4"/>
    <property type="match status" value="1"/>
</dbReference>
<evidence type="ECO:0000313" key="10">
    <source>
        <dbReference type="EMBL" id="PRQ30232.1"/>
    </source>
</evidence>
<dbReference type="GO" id="GO:0016020">
    <property type="term" value="C:membrane"/>
    <property type="evidence" value="ECO:0007669"/>
    <property type="project" value="UniProtKB-SubCell"/>
</dbReference>
<dbReference type="Gramene" id="PRQ30232">
    <property type="protein sequence ID" value="PRQ30232"/>
    <property type="gene ID" value="RchiOBHm_Chr5g0022371"/>
</dbReference>
<comment type="subcellular location">
    <subcellularLocation>
        <location evidence="1">Membrane</location>
        <topology evidence="1">Single-pass type I membrane protein</topology>
    </subcellularLocation>
</comment>
<dbReference type="InterPro" id="IPR032675">
    <property type="entry name" value="LRR_dom_sf"/>
</dbReference>
<evidence type="ECO:0000256" key="1">
    <source>
        <dbReference type="ARBA" id="ARBA00004479"/>
    </source>
</evidence>
<organism evidence="10 11">
    <name type="scientific">Rosa chinensis</name>
    <name type="common">China rose</name>
    <dbReference type="NCBI Taxonomy" id="74649"/>
    <lineage>
        <taxon>Eukaryota</taxon>
        <taxon>Viridiplantae</taxon>
        <taxon>Streptophyta</taxon>
        <taxon>Embryophyta</taxon>
        <taxon>Tracheophyta</taxon>
        <taxon>Spermatophyta</taxon>
        <taxon>Magnoliopsida</taxon>
        <taxon>eudicotyledons</taxon>
        <taxon>Gunneridae</taxon>
        <taxon>Pentapetalae</taxon>
        <taxon>rosids</taxon>
        <taxon>fabids</taxon>
        <taxon>Rosales</taxon>
        <taxon>Rosaceae</taxon>
        <taxon>Rosoideae</taxon>
        <taxon>Rosoideae incertae sedis</taxon>
        <taxon>Rosa</taxon>
    </lineage>
</organism>
<evidence type="ECO:0000256" key="4">
    <source>
        <dbReference type="ARBA" id="ARBA00022729"/>
    </source>
</evidence>
<dbReference type="Proteomes" id="UP000238479">
    <property type="component" value="Chromosome 5"/>
</dbReference>
<keyword evidence="5" id="KW-0677">Repeat</keyword>
<keyword evidence="8" id="KW-0675">Receptor</keyword>
<evidence type="ECO:0000256" key="5">
    <source>
        <dbReference type="ARBA" id="ARBA00022737"/>
    </source>
</evidence>
<keyword evidence="6" id="KW-1133">Transmembrane helix</keyword>
<dbReference type="InterPro" id="IPR025875">
    <property type="entry name" value="Leu-rich_rpt_4"/>
</dbReference>
<evidence type="ECO:0000256" key="3">
    <source>
        <dbReference type="ARBA" id="ARBA00022692"/>
    </source>
</evidence>
<dbReference type="InterPro" id="IPR046956">
    <property type="entry name" value="RLP23-like"/>
</dbReference>
<accession>A0A2P6Q7T4</accession>